<feature type="region of interest" description="Disordered" evidence="1">
    <location>
        <begin position="74"/>
        <end position="94"/>
    </location>
</feature>
<evidence type="ECO:0008006" key="4">
    <source>
        <dbReference type="Google" id="ProtNLM"/>
    </source>
</evidence>
<dbReference type="InterPro" id="IPR014710">
    <property type="entry name" value="RmlC-like_jellyroll"/>
</dbReference>
<reference evidence="3" key="1">
    <citation type="journal article" date="2019" name="Int. J. Syst. Evol. Microbiol.">
        <title>The Global Catalogue of Microorganisms (GCM) 10K type strain sequencing project: providing services to taxonomists for standard genome sequencing and annotation.</title>
        <authorList>
            <consortium name="The Broad Institute Genomics Platform"/>
            <consortium name="The Broad Institute Genome Sequencing Center for Infectious Disease"/>
            <person name="Wu L."/>
            <person name="Ma J."/>
        </authorList>
    </citation>
    <scope>NUCLEOTIDE SEQUENCE [LARGE SCALE GENOMIC DNA]</scope>
    <source>
        <strain evidence="3">CCUG 62974</strain>
    </source>
</reference>
<keyword evidence="3" id="KW-1185">Reference proteome</keyword>
<evidence type="ECO:0000256" key="1">
    <source>
        <dbReference type="SAM" id="MobiDB-lite"/>
    </source>
</evidence>
<dbReference type="EMBL" id="JBHTHX010000500">
    <property type="protein sequence ID" value="MFD0886045.1"/>
    <property type="molecule type" value="Genomic_DNA"/>
</dbReference>
<dbReference type="InterPro" id="IPR011051">
    <property type="entry name" value="RmlC_Cupin_sf"/>
</dbReference>
<dbReference type="Proteomes" id="UP001597024">
    <property type="component" value="Unassembled WGS sequence"/>
</dbReference>
<gene>
    <name evidence="2" type="ORF">ACFQ08_15975</name>
</gene>
<accession>A0ABW3DQE7</accession>
<evidence type="ECO:0000313" key="2">
    <source>
        <dbReference type="EMBL" id="MFD0886045.1"/>
    </source>
</evidence>
<evidence type="ECO:0000313" key="3">
    <source>
        <dbReference type="Proteomes" id="UP001597024"/>
    </source>
</evidence>
<dbReference type="Gene3D" id="2.60.120.10">
    <property type="entry name" value="Jelly Rolls"/>
    <property type="match status" value="1"/>
</dbReference>
<proteinExistence type="predicted"/>
<dbReference type="SUPFAM" id="SSF51182">
    <property type="entry name" value="RmlC-like cupins"/>
    <property type="match status" value="1"/>
</dbReference>
<organism evidence="2 3">
    <name type="scientific">Streptosporangium algeriense</name>
    <dbReference type="NCBI Taxonomy" id="1682748"/>
    <lineage>
        <taxon>Bacteria</taxon>
        <taxon>Bacillati</taxon>
        <taxon>Actinomycetota</taxon>
        <taxon>Actinomycetes</taxon>
        <taxon>Streptosporangiales</taxon>
        <taxon>Streptosporangiaceae</taxon>
        <taxon>Streptosporangium</taxon>
    </lineage>
</organism>
<comment type="caution">
    <text evidence="2">The sequence shown here is derived from an EMBL/GenBank/DDBJ whole genome shotgun (WGS) entry which is preliminary data.</text>
</comment>
<sequence>MIQARIVRGADGETYGHAPWLFKATGDQTRGEFDFMVGYVDYHSGPDLRVHEDQDDTFFVLEGVLTVQAGSPAAEQNVSAAGSRRPGPCRAPVG</sequence>
<protein>
    <recommendedName>
        <fullName evidence="4">Cupin domain-containing protein</fullName>
    </recommendedName>
</protein>
<name>A0ABW3DQE7_9ACTN</name>